<dbReference type="Gene3D" id="3.90.190.10">
    <property type="entry name" value="Protein tyrosine phosphatase superfamily"/>
    <property type="match status" value="1"/>
</dbReference>
<dbReference type="OrthoDB" id="6058203at2759"/>
<dbReference type="GO" id="GO:0004725">
    <property type="term" value="F:protein tyrosine phosphatase activity"/>
    <property type="evidence" value="ECO:0007669"/>
    <property type="project" value="UniProtKB-EC"/>
</dbReference>
<gene>
    <name evidence="7" type="ORF">G6O67_007759</name>
</gene>
<dbReference type="EC" id="3.1.3.48" evidence="2"/>
<dbReference type="InterPro" id="IPR000387">
    <property type="entry name" value="Tyr_Pase_dom"/>
</dbReference>
<keyword evidence="8" id="KW-1185">Reference proteome</keyword>
<evidence type="ECO:0000259" key="4">
    <source>
        <dbReference type="PROSITE" id="PS50055"/>
    </source>
</evidence>
<organism evidence="7 8">
    <name type="scientific">Ophiocordyceps sinensis</name>
    <dbReference type="NCBI Taxonomy" id="72228"/>
    <lineage>
        <taxon>Eukaryota</taxon>
        <taxon>Fungi</taxon>
        <taxon>Dikarya</taxon>
        <taxon>Ascomycota</taxon>
        <taxon>Pezizomycotina</taxon>
        <taxon>Sordariomycetes</taxon>
        <taxon>Hypocreomycetidae</taxon>
        <taxon>Hypocreales</taxon>
        <taxon>Ophiocordycipitaceae</taxon>
        <taxon>Ophiocordyceps</taxon>
    </lineage>
</organism>
<dbReference type="SMART" id="SM00450">
    <property type="entry name" value="RHOD"/>
    <property type="match status" value="1"/>
</dbReference>
<dbReference type="Proteomes" id="UP000557566">
    <property type="component" value="Unassembled WGS sequence"/>
</dbReference>
<dbReference type="SUPFAM" id="SSF52799">
    <property type="entry name" value="(Phosphotyrosine protein) phosphatases II"/>
    <property type="match status" value="1"/>
</dbReference>
<feature type="region of interest" description="Disordered" evidence="3">
    <location>
        <begin position="229"/>
        <end position="254"/>
    </location>
</feature>
<evidence type="ECO:0000256" key="2">
    <source>
        <dbReference type="ARBA" id="ARBA00013064"/>
    </source>
</evidence>
<dbReference type="CDD" id="cd01446">
    <property type="entry name" value="DSP_MapKP"/>
    <property type="match status" value="1"/>
</dbReference>
<dbReference type="PROSITE" id="PS50206">
    <property type="entry name" value="RHODANESE_3"/>
    <property type="match status" value="1"/>
</dbReference>
<dbReference type="PANTHER" id="PTHR19134:SF561">
    <property type="entry name" value="PROTEIN TYROSINE PHOSPHATASE 36E, ISOFORM A"/>
    <property type="match status" value="1"/>
</dbReference>
<feature type="domain" description="Tyrosine-protein phosphatase" evidence="4">
    <location>
        <begin position="553"/>
        <end position="928"/>
    </location>
</feature>
<dbReference type="InterPro" id="IPR000242">
    <property type="entry name" value="PTP_cat"/>
</dbReference>
<feature type="domain" description="Tyrosine specific protein phosphatases" evidence="5">
    <location>
        <begin position="792"/>
        <end position="854"/>
    </location>
</feature>
<protein>
    <recommendedName>
        <fullName evidence="2">protein-tyrosine-phosphatase</fullName>
        <ecNumber evidence="2">3.1.3.48</ecNumber>
    </recommendedName>
</protein>
<dbReference type="PROSITE" id="PS00383">
    <property type="entry name" value="TYR_PHOSPHATASE_1"/>
    <property type="match status" value="1"/>
</dbReference>
<dbReference type="PROSITE" id="PS50055">
    <property type="entry name" value="TYR_PHOSPHATASE_PTP"/>
    <property type="match status" value="1"/>
</dbReference>
<feature type="region of interest" description="Disordered" evidence="3">
    <location>
        <begin position="1"/>
        <end position="104"/>
    </location>
</feature>
<sequence length="956" mass="104687">MHDSRPPDRTPVHCYTMKAHPRHSPAAGSTSYCHTAARPSKSSRTTTTPLASPRPPYSVGQNSPPMRSPGRHHHVRASSPNYFGLVVESNNDPRESSGLARDNWSPASASVKSFAAALPKQVSLEPNADFEAFRRQADINKGKSFALPTTHHLQPMPHASPVRPRPPRWHTHVSDAASESSSLARSVFATKEHPTGKMDIDQDSLHDSAYVSADSKRNSEAPLVPASITALPTFESPRPIDSPRRPSALGPREDRNARLSLVENTAEPMSLIGAGTGARAATLPSRLDPTAPPMISGAHLKELMETVDDGRLLLLDIRSSQSFAQSRIRGALNLCIPTTLLKRPTFNIQKLQQTFQGGSGSGKFAEWRNMDYIVVYDAHASEKRDAVTAQNMVKKFTNEGFTGHTAILRGGFGMFQKSFAELIDDGSAAPLAGQGGSGGRVNGGLAPVIGGVHLPQSTNELDPFFSNIRQNMDLADGVGQFDVARPADLESPLLPQWLRNAASKNDHGQKVAEQFLRIEQDEQARMRNAYAAFKLDKEQMCKFQLSGVEKGGKNRYKDILPFDHARVRLQNRPAGACDYVNASHISASRSHKRYIASQGPLPATFDDFWSVIWEQHVRVIVMLTAESEGGQLKCHPYWKGKEFGAIKLRPLSEKKVSLDIDNHRSESGAAHPTQVAADWGRKRANTTTTLESSTPANPKNPQNQAESPYVLIRKFALSHSAYPFAPIREITHLYFPSWPDFGTPAQPSHLLALVELANLVQRAGLPFETASVVGSRVSPPEGGSVAWHDEPENDEHARPMLVHCSAGCGRTGTFCAVDSVIDMLKRQRQVKLAAARAKGSQGDTAMVDRDEELSPRTVRPTDAPGFFDFAPAAAAASGPAPPGSDPHWPEKDTADLIQKTVEDFREQRLSMVQSLRQYVLCYETILEWVNRTHDRAVNTIGGRRRSGSLQQALRES</sequence>
<evidence type="ECO:0000259" key="6">
    <source>
        <dbReference type="PROSITE" id="PS50206"/>
    </source>
</evidence>
<proteinExistence type="inferred from homology"/>
<feature type="compositionally biased region" description="Low complexity" evidence="3">
    <location>
        <begin position="35"/>
        <end position="49"/>
    </location>
</feature>
<dbReference type="InterPro" id="IPR003595">
    <property type="entry name" value="Tyr_Pase_cat"/>
</dbReference>
<dbReference type="CDD" id="cd18533">
    <property type="entry name" value="PTP_fungal"/>
    <property type="match status" value="1"/>
</dbReference>
<dbReference type="AlphaFoldDB" id="A0A8H4LUH8"/>
<dbReference type="SMART" id="SM00194">
    <property type="entry name" value="PTPc"/>
    <property type="match status" value="1"/>
</dbReference>
<dbReference type="InterPro" id="IPR016130">
    <property type="entry name" value="Tyr_Pase_AS"/>
</dbReference>
<dbReference type="PROSITE" id="PS50056">
    <property type="entry name" value="TYR_PHOSPHATASE_2"/>
    <property type="match status" value="1"/>
</dbReference>
<dbReference type="InterPro" id="IPR029021">
    <property type="entry name" value="Prot-tyrosine_phosphatase-like"/>
</dbReference>
<evidence type="ECO:0000256" key="3">
    <source>
        <dbReference type="SAM" id="MobiDB-lite"/>
    </source>
</evidence>
<dbReference type="Gene3D" id="3.40.250.10">
    <property type="entry name" value="Rhodanese-like domain"/>
    <property type="match status" value="1"/>
</dbReference>
<feature type="region of interest" description="Disordered" evidence="3">
    <location>
        <begin position="662"/>
        <end position="681"/>
    </location>
</feature>
<dbReference type="EMBL" id="JAAVMX010000008">
    <property type="protein sequence ID" value="KAF4505849.1"/>
    <property type="molecule type" value="Genomic_DNA"/>
</dbReference>
<evidence type="ECO:0000313" key="7">
    <source>
        <dbReference type="EMBL" id="KAF4505849.1"/>
    </source>
</evidence>
<dbReference type="SUPFAM" id="SSF52821">
    <property type="entry name" value="Rhodanese/Cell cycle control phosphatase"/>
    <property type="match status" value="1"/>
</dbReference>
<evidence type="ECO:0000313" key="8">
    <source>
        <dbReference type="Proteomes" id="UP000557566"/>
    </source>
</evidence>
<dbReference type="SMART" id="SM00404">
    <property type="entry name" value="PTPc_motif"/>
    <property type="match status" value="1"/>
</dbReference>
<dbReference type="InterPro" id="IPR001763">
    <property type="entry name" value="Rhodanese-like_dom"/>
</dbReference>
<evidence type="ECO:0000256" key="1">
    <source>
        <dbReference type="ARBA" id="ARBA00009649"/>
    </source>
</evidence>
<dbReference type="PRINTS" id="PR00700">
    <property type="entry name" value="PRTYPHPHTASE"/>
</dbReference>
<dbReference type="Pfam" id="PF00581">
    <property type="entry name" value="Rhodanese"/>
    <property type="match status" value="1"/>
</dbReference>
<feature type="region of interest" description="Disordered" evidence="3">
    <location>
        <begin position="148"/>
        <end position="184"/>
    </location>
</feature>
<feature type="domain" description="Rhodanese" evidence="6">
    <location>
        <begin position="308"/>
        <end position="424"/>
    </location>
</feature>
<dbReference type="InterPro" id="IPR036873">
    <property type="entry name" value="Rhodanese-like_dom_sf"/>
</dbReference>
<dbReference type="Pfam" id="PF00102">
    <property type="entry name" value="Y_phosphatase"/>
    <property type="match status" value="2"/>
</dbReference>
<name>A0A8H4LUH8_9HYPO</name>
<comment type="caution">
    <text evidence="7">The sequence shown here is derived from an EMBL/GenBank/DDBJ whole genome shotgun (WGS) entry which is preliminary data.</text>
</comment>
<dbReference type="PANTHER" id="PTHR19134">
    <property type="entry name" value="RECEPTOR-TYPE TYROSINE-PROTEIN PHOSPHATASE"/>
    <property type="match status" value="1"/>
</dbReference>
<comment type="similarity">
    <text evidence="1">Belongs to the protein-tyrosine phosphatase family. Non-receptor class subfamily.</text>
</comment>
<feature type="compositionally biased region" description="Basic and acidic residues" evidence="3">
    <location>
        <begin position="1"/>
        <end position="11"/>
    </location>
</feature>
<accession>A0A8H4LUH8</accession>
<reference evidence="7 8" key="1">
    <citation type="journal article" date="2020" name="Genome Biol. Evol.">
        <title>A new high-quality draft genome assembly of the Chinese cordyceps Ophiocordyceps sinensis.</title>
        <authorList>
            <person name="Shu R."/>
            <person name="Zhang J."/>
            <person name="Meng Q."/>
            <person name="Zhang H."/>
            <person name="Zhou G."/>
            <person name="Li M."/>
            <person name="Wu P."/>
            <person name="Zhao Y."/>
            <person name="Chen C."/>
            <person name="Qin Q."/>
        </authorList>
    </citation>
    <scope>NUCLEOTIDE SEQUENCE [LARGE SCALE GENOMIC DNA]</scope>
    <source>
        <strain evidence="7 8">IOZ07</strain>
    </source>
</reference>
<dbReference type="InterPro" id="IPR050348">
    <property type="entry name" value="Protein-Tyr_Phosphatase"/>
</dbReference>
<evidence type="ECO:0000259" key="5">
    <source>
        <dbReference type="PROSITE" id="PS50056"/>
    </source>
</evidence>